<sequence length="449" mass="50329">MQSRKIEIVHMELIRPITPTPNHLRCFKFSLLDQMAFPSSVPLALFYPSPSSYGDDQSYSYEQSRAINSSRLLVLKKCLSETLARFYPFAGRIEENSIECNDDGVPFFEAFAHKYRLEDVLRKPVMDVHFLPHVDQKWSYFHHATFPLVVQVTLFECGGMAIGVCASHKIIDGATLYTLIDAWAVIARGNPASNSCVDIPEFVAASTFLPEPIPHVSPSLSNIVELFQASFDNQHVTKIFSFDASTIASLKANVVSDAVSKPTRVEVVFAVTWKCFMTTSTKTGTSSRLLYNVNIRKRLVPPLPNHCVGNVVAMTTAYKGENDGCDLSTLVSCIRKGISDLSSKYVDESRQDEAILAIPQDSLELALAFFKGEIELYINSWCGYKFYDVDFGWDKPLWVSSINLPVKNFILLMDSRDSDGIDAWVHLKEKDMTVFEQQLIDQLAIGSAK</sequence>
<dbReference type="Proteomes" id="UP000790787">
    <property type="component" value="Chromosome 19"/>
</dbReference>
<dbReference type="PaxDb" id="4097-A0A1S3Y9D1"/>
<keyword evidence="4" id="KW-1185">Reference proteome</keyword>
<evidence type="ECO:0000256" key="3">
    <source>
        <dbReference type="ARBA" id="ARBA00023315"/>
    </source>
</evidence>
<dbReference type="KEGG" id="nta:107773691"/>
<dbReference type="RefSeq" id="XP_016448593.1">
    <property type="nucleotide sequence ID" value="XM_016593107.2"/>
</dbReference>
<name>A0A1S3Y9D1_TOBAC</name>
<protein>
    <submittedName>
        <fullName evidence="5">Stemmadenine O-acetyltransferase</fullName>
    </submittedName>
    <submittedName>
        <fullName evidence="5">Vinorine synthase</fullName>
    </submittedName>
</protein>
<dbReference type="GO" id="GO:0016746">
    <property type="term" value="F:acyltransferase activity"/>
    <property type="evidence" value="ECO:0007669"/>
    <property type="project" value="UniProtKB-KW"/>
</dbReference>
<dbReference type="InterPro" id="IPR023213">
    <property type="entry name" value="CAT-like_dom_sf"/>
</dbReference>
<evidence type="ECO:0000256" key="1">
    <source>
        <dbReference type="ARBA" id="ARBA00009861"/>
    </source>
</evidence>
<dbReference type="Gene3D" id="3.30.559.10">
    <property type="entry name" value="Chloramphenicol acetyltransferase-like domain"/>
    <property type="match status" value="2"/>
</dbReference>
<evidence type="ECO:0000313" key="4">
    <source>
        <dbReference type="Proteomes" id="UP000790787"/>
    </source>
</evidence>
<reference evidence="4" key="1">
    <citation type="journal article" date="2014" name="Nat. Commun.">
        <title>The tobacco genome sequence and its comparison with those of tomato and potato.</title>
        <authorList>
            <person name="Sierro N."/>
            <person name="Battey J.N."/>
            <person name="Ouadi S."/>
            <person name="Bakaher N."/>
            <person name="Bovet L."/>
            <person name="Willig A."/>
            <person name="Goepfert S."/>
            <person name="Peitsch M.C."/>
            <person name="Ivanov N.V."/>
        </authorList>
    </citation>
    <scope>NUCLEOTIDE SEQUENCE [LARGE SCALE GENOMIC DNA]</scope>
</reference>
<gene>
    <name evidence="5" type="primary">LOC107773691</name>
</gene>
<dbReference type="GeneID" id="107773691"/>
<organism evidence="4 5">
    <name type="scientific">Nicotiana tabacum</name>
    <name type="common">Common tobacco</name>
    <dbReference type="NCBI Taxonomy" id="4097"/>
    <lineage>
        <taxon>Eukaryota</taxon>
        <taxon>Viridiplantae</taxon>
        <taxon>Streptophyta</taxon>
        <taxon>Embryophyta</taxon>
        <taxon>Tracheophyta</taxon>
        <taxon>Spermatophyta</taxon>
        <taxon>Magnoliopsida</taxon>
        <taxon>eudicotyledons</taxon>
        <taxon>Gunneridae</taxon>
        <taxon>Pentapetalae</taxon>
        <taxon>asterids</taxon>
        <taxon>lamiids</taxon>
        <taxon>Solanales</taxon>
        <taxon>Solanaceae</taxon>
        <taxon>Nicotianoideae</taxon>
        <taxon>Nicotianeae</taxon>
        <taxon>Nicotiana</taxon>
    </lineage>
</organism>
<dbReference type="OrthoDB" id="1932220at2759"/>
<reference evidence="5" key="2">
    <citation type="submission" date="2025-08" db="UniProtKB">
        <authorList>
            <consortium name="RefSeq"/>
        </authorList>
    </citation>
    <scope>IDENTIFICATION</scope>
    <source>
        <tissue evidence="5">Leaf</tissue>
    </source>
</reference>
<evidence type="ECO:0000256" key="2">
    <source>
        <dbReference type="ARBA" id="ARBA00022679"/>
    </source>
</evidence>
<dbReference type="AlphaFoldDB" id="A0A1S3Y9D1"/>
<dbReference type="Pfam" id="PF02458">
    <property type="entry name" value="Transferase"/>
    <property type="match status" value="1"/>
</dbReference>
<accession>A0A1S3Y9D1</accession>
<comment type="similarity">
    <text evidence="1">Belongs to the plant acyltransferase family.</text>
</comment>
<evidence type="ECO:0000313" key="5">
    <source>
        <dbReference type="RefSeq" id="XP_016448593.1"/>
    </source>
</evidence>
<keyword evidence="2" id="KW-0808">Transferase</keyword>
<dbReference type="OMA" id="WAVIARG"/>
<dbReference type="PANTHER" id="PTHR31623">
    <property type="entry name" value="F21J9.9"/>
    <property type="match status" value="1"/>
</dbReference>
<keyword evidence="3" id="KW-0012">Acyltransferase</keyword>
<dbReference type="PANTHER" id="PTHR31623:SF123">
    <property type="entry name" value="VINORINE SYNTHASE-LIKE"/>
    <property type="match status" value="1"/>
</dbReference>
<dbReference type="RefSeq" id="XP_016448593.1">
    <property type="nucleotide sequence ID" value="XM_016593107.1"/>
</dbReference>
<proteinExistence type="inferred from homology"/>